<keyword evidence="1" id="KW-0812">Transmembrane</keyword>
<dbReference type="InterPro" id="IPR010718">
    <property type="entry name" value="DUF1294"/>
</dbReference>
<protein>
    <recommendedName>
        <fullName evidence="4">DUF1294 domain-containing protein</fullName>
    </recommendedName>
</protein>
<dbReference type="AlphaFoldDB" id="A0A0G4GG66"/>
<dbReference type="EMBL" id="CDMY01000652">
    <property type="protein sequence ID" value="CEM28360.1"/>
    <property type="molecule type" value="Genomic_DNA"/>
</dbReference>
<feature type="transmembrane region" description="Helical" evidence="1">
    <location>
        <begin position="113"/>
        <end position="133"/>
    </location>
</feature>
<accession>A0A0G4GG66</accession>
<evidence type="ECO:0000256" key="1">
    <source>
        <dbReference type="SAM" id="Phobius"/>
    </source>
</evidence>
<organism evidence="2 3">
    <name type="scientific">Vitrella brassicaformis (strain CCMP3155)</name>
    <dbReference type="NCBI Taxonomy" id="1169540"/>
    <lineage>
        <taxon>Eukaryota</taxon>
        <taxon>Sar</taxon>
        <taxon>Alveolata</taxon>
        <taxon>Colpodellida</taxon>
        <taxon>Vitrellaceae</taxon>
        <taxon>Vitrella</taxon>
    </lineage>
</organism>
<name>A0A0G4GG66_VITBC</name>
<dbReference type="InParanoid" id="A0A0G4GG66"/>
<gene>
    <name evidence="2" type="ORF">Vbra_17687</name>
</gene>
<feature type="transmembrane region" description="Helical" evidence="1">
    <location>
        <begin position="82"/>
        <end position="101"/>
    </location>
</feature>
<proteinExistence type="predicted"/>
<keyword evidence="1" id="KW-0472">Membrane</keyword>
<dbReference type="Proteomes" id="UP000041254">
    <property type="component" value="Unassembled WGS sequence"/>
</dbReference>
<sequence>MGKKTYAAWVSNRIEDLLVLLVFLALTGALSIALLKPDLPLRAYAMFYLAANGLGVALMFCDKTCSQLCDRKMSCRLSERSFCAICLLGGGLGVFVAVNAFQHKSRKTDFQRSIALCCMSHVAVAALCALVRWHT</sequence>
<evidence type="ECO:0000313" key="3">
    <source>
        <dbReference type="Proteomes" id="UP000041254"/>
    </source>
</evidence>
<dbReference type="Pfam" id="PF06961">
    <property type="entry name" value="DUF1294"/>
    <property type="match status" value="1"/>
</dbReference>
<dbReference type="VEuPathDB" id="CryptoDB:Vbra_17687"/>
<keyword evidence="1" id="KW-1133">Transmembrane helix</keyword>
<reference evidence="2 3" key="1">
    <citation type="submission" date="2014-11" db="EMBL/GenBank/DDBJ databases">
        <authorList>
            <person name="Zhu J."/>
            <person name="Qi W."/>
            <person name="Song R."/>
        </authorList>
    </citation>
    <scope>NUCLEOTIDE SEQUENCE [LARGE SCALE GENOMIC DNA]</scope>
</reference>
<evidence type="ECO:0008006" key="4">
    <source>
        <dbReference type="Google" id="ProtNLM"/>
    </source>
</evidence>
<evidence type="ECO:0000313" key="2">
    <source>
        <dbReference type="EMBL" id="CEM28360.1"/>
    </source>
</evidence>
<keyword evidence="3" id="KW-1185">Reference proteome</keyword>
<feature type="transmembrane region" description="Helical" evidence="1">
    <location>
        <begin position="43"/>
        <end position="61"/>
    </location>
</feature>